<keyword evidence="6" id="KW-1185">Reference proteome</keyword>
<dbReference type="NCBIfam" id="TIGR00369">
    <property type="entry name" value="unchar_dom_1"/>
    <property type="match status" value="1"/>
</dbReference>
<evidence type="ECO:0000256" key="3">
    <source>
        <dbReference type="SAM" id="MobiDB-lite"/>
    </source>
</evidence>
<protein>
    <submittedName>
        <fullName evidence="5">Uncharacterized protein (TIGR00369 family)</fullName>
    </submittedName>
</protein>
<keyword evidence="2" id="KW-0378">Hydrolase</keyword>
<sequence>MTATSDAGFAAIAEKIHDHVGRQGFMALLGAELTELGRGSCTLAVPHRSELLQQHGFFHGGVSAFLVDNATTIAAASSHGQLALTAEFKLNYLAPAQGERLLCRARVIKPGRQIAVVAADVFCLRDGAEIHTATALASIAMLDDAKGAKHSDQKHSDQKHNDAKQKSPA</sequence>
<feature type="region of interest" description="Disordered" evidence="3">
    <location>
        <begin position="147"/>
        <end position="169"/>
    </location>
</feature>
<evidence type="ECO:0000313" key="5">
    <source>
        <dbReference type="EMBL" id="PYF03386.1"/>
    </source>
</evidence>
<dbReference type="PANTHER" id="PTHR21660:SF1">
    <property type="entry name" value="ACYL-COENZYME A THIOESTERASE 13"/>
    <property type="match status" value="1"/>
</dbReference>
<evidence type="ECO:0000256" key="2">
    <source>
        <dbReference type="ARBA" id="ARBA00022801"/>
    </source>
</evidence>
<dbReference type="Pfam" id="PF03061">
    <property type="entry name" value="4HBT"/>
    <property type="match status" value="1"/>
</dbReference>
<reference evidence="5 6" key="1">
    <citation type="submission" date="2018-06" db="EMBL/GenBank/DDBJ databases">
        <title>Genomic Encyclopedia of Archaeal and Bacterial Type Strains, Phase II (KMG-II): from individual species to whole genera.</title>
        <authorList>
            <person name="Goeker M."/>
        </authorList>
    </citation>
    <scope>NUCLEOTIDE SEQUENCE [LARGE SCALE GENOMIC DNA]</scope>
    <source>
        <strain evidence="5 6">JCM 11668</strain>
    </source>
</reference>
<organism evidence="5 6">
    <name type="scientific">Rhodopseudomonas faecalis</name>
    <dbReference type="NCBI Taxonomy" id="99655"/>
    <lineage>
        <taxon>Bacteria</taxon>
        <taxon>Pseudomonadati</taxon>
        <taxon>Pseudomonadota</taxon>
        <taxon>Alphaproteobacteria</taxon>
        <taxon>Hyphomicrobiales</taxon>
        <taxon>Nitrobacteraceae</taxon>
        <taxon>Rhodopseudomonas</taxon>
    </lineage>
</organism>
<evidence type="ECO:0000313" key="6">
    <source>
        <dbReference type="Proteomes" id="UP000248148"/>
    </source>
</evidence>
<dbReference type="InterPro" id="IPR029069">
    <property type="entry name" value="HotDog_dom_sf"/>
</dbReference>
<comment type="similarity">
    <text evidence="1">Belongs to the thioesterase PaaI family.</text>
</comment>
<dbReference type="InterPro" id="IPR039298">
    <property type="entry name" value="ACOT13"/>
</dbReference>
<dbReference type="RefSeq" id="WP_110780555.1">
    <property type="nucleotide sequence ID" value="NZ_QJTI01000007.1"/>
</dbReference>
<dbReference type="SUPFAM" id="SSF54637">
    <property type="entry name" value="Thioesterase/thiol ester dehydrase-isomerase"/>
    <property type="match status" value="1"/>
</dbReference>
<dbReference type="InterPro" id="IPR006683">
    <property type="entry name" value="Thioestr_dom"/>
</dbReference>
<name>A0A318TFE6_9BRAD</name>
<dbReference type="EMBL" id="QJTI01000007">
    <property type="protein sequence ID" value="PYF03386.1"/>
    <property type="molecule type" value="Genomic_DNA"/>
</dbReference>
<dbReference type="InterPro" id="IPR003736">
    <property type="entry name" value="PAAI_dom"/>
</dbReference>
<comment type="caution">
    <text evidence="5">The sequence shown here is derived from an EMBL/GenBank/DDBJ whole genome shotgun (WGS) entry which is preliminary data.</text>
</comment>
<dbReference type="PANTHER" id="PTHR21660">
    <property type="entry name" value="THIOESTERASE SUPERFAMILY MEMBER-RELATED"/>
    <property type="match status" value="1"/>
</dbReference>
<proteinExistence type="inferred from homology"/>
<gene>
    <name evidence="5" type="ORF">BJ122_107110</name>
</gene>
<dbReference type="CDD" id="cd03443">
    <property type="entry name" value="PaaI_thioesterase"/>
    <property type="match status" value="1"/>
</dbReference>
<dbReference type="GO" id="GO:0047617">
    <property type="term" value="F:fatty acyl-CoA hydrolase activity"/>
    <property type="evidence" value="ECO:0007669"/>
    <property type="project" value="InterPro"/>
</dbReference>
<evidence type="ECO:0000259" key="4">
    <source>
        <dbReference type="Pfam" id="PF03061"/>
    </source>
</evidence>
<dbReference type="OrthoDB" id="9806185at2"/>
<evidence type="ECO:0000256" key="1">
    <source>
        <dbReference type="ARBA" id="ARBA00008324"/>
    </source>
</evidence>
<dbReference type="AlphaFoldDB" id="A0A318TFE6"/>
<feature type="domain" description="Thioesterase" evidence="4">
    <location>
        <begin position="55"/>
        <end position="125"/>
    </location>
</feature>
<dbReference type="Proteomes" id="UP000248148">
    <property type="component" value="Unassembled WGS sequence"/>
</dbReference>
<accession>A0A318TFE6</accession>
<dbReference type="Gene3D" id="3.10.129.10">
    <property type="entry name" value="Hotdog Thioesterase"/>
    <property type="match status" value="1"/>
</dbReference>